<sequence length="69" mass="8181">MQYILNEDEYNEYKILKYKNTPMKKVQVGNYLKCPVCRYIVDNNVPTQKYCDNCGQRLRGSRGITRISI</sequence>
<dbReference type="RefSeq" id="WP_118257104.1">
    <property type="nucleotide sequence ID" value="NZ_QRKN01000001.1"/>
</dbReference>
<comment type="caution">
    <text evidence="1">The sequence shown here is derived from an EMBL/GenBank/DDBJ whole genome shotgun (WGS) entry which is preliminary data.</text>
</comment>
<name>A0A414ZQY7_9FIRM</name>
<dbReference type="AlphaFoldDB" id="A0A414ZQY7"/>
<gene>
    <name evidence="1" type="ORF">DW172_02795</name>
</gene>
<reference evidence="1 2" key="1">
    <citation type="submission" date="2018-08" db="EMBL/GenBank/DDBJ databases">
        <title>A genome reference for cultivated species of the human gut microbiota.</title>
        <authorList>
            <person name="Zou Y."/>
            <person name="Xue W."/>
            <person name="Luo G."/>
        </authorList>
    </citation>
    <scope>NUCLEOTIDE SEQUENCE [LARGE SCALE GENOMIC DNA]</scope>
    <source>
        <strain evidence="1 2">AM16-11</strain>
    </source>
</reference>
<evidence type="ECO:0000313" key="1">
    <source>
        <dbReference type="EMBL" id="RHI25628.1"/>
    </source>
</evidence>
<evidence type="ECO:0000313" key="2">
    <source>
        <dbReference type="Proteomes" id="UP000285865"/>
    </source>
</evidence>
<protein>
    <recommendedName>
        <fullName evidence="3">Zinc-ribbon domain-containing protein</fullName>
    </recommendedName>
</protein>
<dbReference type="EMBL" id="QRKN01000001">
    <property type="protein sequence ID" value="RHI25628.1"/>
    <property type="molecule type" value="Genomic_DNA"/>
</dbReference>
<proteinExistence type="predicted"/>
<evidence type="ECO:0008006" key="3">
    <source>
        <dbReference type="Google" id="ProtNLM"/>
    </source>
</evidence>
<dbReference type="Proteomes" id="UP000285865">
    <property type="component" value="Unassembled WGS sequence"/>
</dbReference>
<organism evidence="1 2">
    <name type="scientific">Agathobacter rectalis</name>
    <dbReference type="NCBI Taxonomy" id="39491"/>
    <lineage>
        <taxon>Bacteria</taxon>
        <taxon>Bacillati</taxon>
        <taxon>Bacillota</taxon>
        <taxon>Clostridia</taxon>
        <taxon>Lachnospirales</taxon>
        <taxon>Lachnospiraceae</taxon>
        <taxon>Agathobacter</taxon>
    </lineage>
</organism>
<accession>A0A414ZQY7</accession>